<feature type="non-terminal residue" evidence="1">
    <location>
        <position position="26"/>
    </location>
</feature>
<dbReference type="EMBL" id="UINC01179784">
    <property type="protein sequence ID" value="SVD88646.1"/>
    <property type="molecule type" value="Genomic_DNA"/>
</dbReference>
<evidence type="ECO:0000313" key="1">
    <source>
        <dbReference type="EMBL" id="SVD88646.1"/>
    </source>
</evidence>
<sequence length="26" mass="2855">MASDKVERKIAVILATDVVGYSTKME</sequence>
<reference evidence="1" key="1">
    <citation type="submission" date="2018-05" db="EMBL/GenBank/DDBJ databases">
        <authorList>
            <person name="Lanie J.A."/>
            <person name="Ng W.-L."/>
            <person name="Kazmierczak K.M."/>
            <person name="Andrzejewski T.M."/>
            <person name="Davidsen T.M."/>
            <person name="Wayne K.J."/>
            <person name="Tettelin H."/>
            <person name="Glass J.I."/>
            <person name="Rusch D."/>
            <person name="Podicherti R."/>
            <person name="Tsui H.-C.T."/>
            <person name="Winkler M.E."/>
        </authorList>
    </citation>
    <scope>NUCLEOTIDE SEQUENCE</scope>
</reference>
<protein>
    <submittedName>
        <fullName evidence="1">Uncharacterized protein</fullName>
    </submittedName>
</protein>
<dbReference type="AlphaFoldDB" id="A0A382YZJ3"/>
<gene>
    <name evidence="1" type="ORF">METZ01_LOCUS441500</name>
</gene>
<proteinExistence type="predicted"/>
<organism evidence="1">
    <name type="scientific">marine metagenome</name>
    <dbReference type="NCBI Taxonomy" id="408172"/>
    <lineage>
        <taxon>unclassified sequences</taxon>
        <taxon>metagenomes</taxon>
        <taxon>ecological metagenomes</taxon>
    </lineage>
</organism>
<name>A0A382YZJ3_9ZZZZ</name>
<accession>A0A382YZJ3</accession>